<comment type="cofactor">
    <cofactor evidence="1">
        <name>pyridoxal 5'-phosphate</name>
        <dbReference type="ChEBI" id="CHEBI:597326"/>
    </cofactor>
</comment>
<evidence type="ECO:0000313" key="4">
    <source>
        <dbReference type="EMBL" id="SLM11306.1"/>
    </source>
</evidence>
<dbReference type="CDD" id="cd00610">
    <property type="entry name" value="OAT_like"/>
    <property type="match status" value="1"/>
</dbReference>
<proteinExistence type="inferred from homology"/>
<dbReference type="AlphaFoldDB" id="A0A3P3XH00"/>
<dbReference type="Pfam" id="PF00202">
    <property type="entry name" value="Aminotran_3"/>
    <property type="match status" value="1"/>
</dbReference>
<sequence>MAAKEYPRLKLDRSMQMYTEAKEICPGGIMGIRRPYNFVEGEYPIFLERGYAGHIIDVDGNDYIDMLCAYGPIILGYNEPEITQAVQAQLEKGFCFSLVQPIQNELERRLVSLIPCAEQAILVKTGSDATSLAVRIARGYTDRKYILRCGYHGWHDWCVEVQGGVPEEISSLTIEFEYGKLDDLEEKLAAHKGEVAGVIITPVGHPNAKPVMAPPPGYLEAVKELVHAYGAVLIFDEVRTGFRVSMGGAQERYGVTPDLGTFGKALANGYAISAVVGKREVMQVAEKKVFVSSTFFPNSLEMVAAMKCLDILEREKVPDSLWKRGTQFLARLREIAERSGMPVTVSGIPPMPYMTFNPHPADKEKTYRARREYFYTQTIRRGLFIQPYHHWYIAHRHTDADLEKALAAIEEALELTARRFPIGS</sequence>
<dbReference type="SUPFAM" id="SSF53383">
    <property type="entry name" value="PLP-dependent transferases"/>
    <property type="match status" value="1"/>
</dbReference>
<dbReference type="GO" id="GO:0030170">
    <property type="term" value="F:pyridoxal phosphate binding"/>
    <property type="evidence" value="ECO:0007669"/>
    <property type="project" value="InterPro"/>
</dbReference>
<dbReference type="PANTHER" id="PTHR43713">
    <property type="entry name" value="GLUTAMATE-1-SEMIALDEHYDE 2,1-AMINOMUTASE"/>
    <property type="match status" value="1"/>
</dbReference>
<comment type="similarity">
    <text evidence="3">Belongs to the class-III pyridoxal-phosphate-dependent aminotransferase family.</text>
</comment>
<dbReference type="Gene3D" id="3.40.640.10">
    <property type="entry name" value="Type I PLP-dependent aspartate aminotransferase-like (Major domain)"/>
    <property type="match status" value="1"/>
</dbReference>
<dbReference type="GO" id="GO:0008483">
    <property type="term" value="F:transaminase activity"/>
    <property type="evidence" value="ECO:0007669"/>
    <property type="project" value="UniProtKB-KW"/>
</dbReference>
<dbReference type="InterPro" id="IPR015421">
    <property type="entry name" value="PyrdxlP-dep_Trfase_major"/>
</dbReference>
<protein>
    <submittedName>
        <fullName evidence="4">3-aminobutyryl-CoA aminotransferase</fullName>
        <ecNumber evidence="4">2.6.1.-</ecNumber>
    </submittedName>
</protein>
<dbReference type="PANTHER" id="PTHR43713:SF3">
    <property type="entry name" value="GLUTAMATE-1-SEMIALDEHYDE 2,1-AMINOMUTASE 1, CHLOROPLASTIC-RELATED"/>
    <property type="match status" value="1"/>
</dbReference>
<dbReference type="Gene3D" id="3.90.1150.10">
    <property type="entry name" value="Aspartate Aminotransferase, domain 1"/>
    <property type="match status" value="1"/>
</dbReference>
<dbReference type="InterPro" id="IPR015424">
    <property type="entry name" value="PyrdxlP-dep_Trfase"/>
</dbReference>
<keyword evidence="2 3" id="KW-0663">Pyridoxal phosphate</keyword>
<name>A0A3P3XH00_9SPIR</name>
<dbReference type="InterPro" id="IPR015422">
    <property type="entry name" value="PyrdxlP-dep_Trfase_small"/>
</dbReference>
<gene>
    <name evidence="4" type="primary">kat</name>
    <name evidence="4" type="ORF">SPIROBIBN47_190033</name>
</gene>
<keyword evidence="4" id="KW-0808">Transferase</keyword>
<accession>A0A3P3XH00</accession>
<dbReference type="InterPro" id="IPR005814">
    <property type="entry name" value="Aminotrans_3"/>
</dbReference>
<evidence type="ECO:0000256" key="2">
    <source>
        <dbReference type="ARBA" id="ARBA00022898"/>
    </source>
</evidence>
<reference evidence="4" key="1">
    <citation type="submission" date="2017-02" db="EMBL/GenBank/DDBJ databases">
        <authorList>
            <person name="Regsiter A."/>
            <person name="William W."/>
        </authorList>
    </citation>
    <scope>NUCLEOTIDE SEQUENCE</scope>
    <source>
        <strain evidence="4">Bib</strain>
    </source>
</reference>
<dbReference type="EMBL" id="FWDM01000011">
    <property type="protein sequence ID" value="SLM11306.1"/>
    <property type="molecule type" value="Genomic_DNA"/>
</dbReference>
<evidence type="ECO:0000256" key="3">
    <source>
        <dbReference type="RuleBase" id="RU003560"/>
    </source>
</evidence>
<dbReference type="EC" id="2.6.1.-" evidence="4"/>
<evidence type="ECO:0000256" key="1">
    <source>
        <dbReference type="ARBA" id="ARBA00001933"/>
    </source>
</evidence>
<keyword evidence="4" id="KW-0032">Aminotransferase</keyword>
<organism evidence="4">
    <name type="scientific">uncultured spirochete</name>
    <dbReference type="NCBI Taxonomy" id="156406"/>
    <lineage>
        <taxon>Bacteria</taxon>
        <taxon>Pseudomonadati</taxon>
        <taxon>Spirochaetota</taxon>
        <taxon>Spirochaetia</taxon>
        <taxon>Spirochaetales</taxon>
        <taxon>environmental samples</taxon>
    </lineage>
</organism>